<evidence type="ECO:0000259" key="10">
    <source>
        <dbReference type="Pfam" id="PF06144"/>
    </source>
</evidence>
<organism evidence="12 13">
    <name type="scientific">Kyrpidia spormannii</name>
    <dbReference type="NCBI Taxonomy" id="2055160"/>
    <lineage>
        <taxon>Bacteria</taxon>
        <taxon>Bacillati</taxon>
        <taxon>Bacillota</taxon>
        <taxon>Bacilli</taxon>
        <taxon>Bacillales</taxon>
        <taxon>Alicyclobacillaceae</taxon>
        <taxon>Kyrpidia</taxon>
    </lineage>
</organism>
<dbReference type="EC" id="2.7.7.7" evidence="1"/>
<evidence type="ECO:0000259" key="11">
    <source>
        <dbReference type="Pfam" id="PF21694"/>
    </source>
</evidence>
<evidence type="ECO:0000256" key="8">
    <source>
        <dbReference type="ARBA" id="ARBA00049244"/>
    </source>
</evidence>
<dbReference type="NCBIfam" id="TIGR01128">
    <property type="entry name" value="holA"/>
    <property type="match status" value="1"/>
</dbReference>
<dbReference type="Pfam" id="PF21694">
    <property type="entry name" value="DNA_pol3_delta_C"/>
    <property type="match status" value="1"/>
</dbReference>
<dbReference type="PANTHER" id="PTHR34388:SF1">
    <property type="entry name" value="DNA POLYMERASE III SUBUNIT DELTA"/>
    <property type="match status" value="1"/>
</dbReference>
<proteinExistence type="inferred from homology"/>
<evidence type="ECO:0000256" key="3">
    <source>
        <dbReference type="ARBA" id="ARBA00022679"/>
    </source>
</evidence>
<dbReference type="Gene3D" id="1.20.272.10">
    <property type="match status" value="1"/>
</dbReference>
<dbReference type="GO" id="GO:0009360">
    <property type="term" value="C:DNA polymerase III complex"/>
    <property type="evidence" value="ECO:0007669"/>
    <property type="project" value="InterPro"/>
</dbReference>
<dbReference type="RefSeq" id="WP_170085829.1">
    <property type="nucleotide sequence ID" value="NZ_CP047972.1"/>
</dbReference>
<dbReference type="InterPro" id="IPR027417">
    <property type="entry name" value="P-loop_NTPase"/>
</dbReference>
<dbReference type="InterPro" id="IPR005790">
    <property type="entry name" value="DNA_polIII_delta"/>
</dbReference>
<dbReference type="InterPro" id="IPR048466">
    <property type="entry name" value="DNA_pol3_delta-like_C"/>
</dbReference>
<name>A0A6F9EAJ7_9BACL</name>
<evidence type="ECO:0000256" key="6">
    <source>
        <dbReference type="ARBA" id="ARBA00022932"/>
    </source>
</evidence>
<sequence length="392" mass="44191">MENVLSQTRTDPLGVICAFPLCYAGLEVGRMYWDSWIREIRGGILAPVYVLGGPETYVARMVVEELENLCGLSAPELNLGRYDLSETPIQQVVLEARTTPFFSDRRLVIATGGEALSGRSKVPHDLTSWEEYVADPSPTAVVVLLFGDHKMDERKKWVRRVKETGRWWMCPSPKESELTAWVNKEVQRRGFHMGADAVNRLILLSGGHLELIAGELDKLSLYAPGKAISREDVDLLVVPFPEQDIFRWVDDVVRLDMDRALTGLDRLLKQKENPFKLLMLLARQFRLMYHALNEYKSGHVNTDLSAQLGVRPYALKIALEQGRRYTLRQLSDVLQWLADADSDIKTGRRTDRAALNDFVVTLPIRLKGGEWNAPKTPNPRAGSPSRPGSVKA</sequence>
<evidence type="ECO:0000313" key="13">
    <source>
        <dbReference type="Proteomes" id="UP000502196"/>
    </source>
</evidence>
<evidence type="ECO:0000256" key="1">
    <source>
        <dbReference type="ARBA" id="ARBA00012417"/>
    </source>
</evidence>
<dbReference type="Proteomes" id="UP000502196">
    <property type="component" value="Chromosome"/>
</dbReference>
<reference evidence="12 13" key="1">
    <citation type="submission" date="2020-04" db="EMBL/GenBank/DDBJ databases">
        <authorList>
            <person name="Hogendoorn C."/>
        </authorList>
    </citation>
    <scope>NUCLEOTIDE SEQUENCE [LARGE SCALE GENOMIC DNA]</scope>
    <source>
        <strain evidence="12">COOX1</strain>
    </source>
</reference>
<dbReference type="SUPFAM" id="SSF52540">
    <property type="entry name" value="P-loop containing nucleoside triphosphate hydrolases"/>
    <property type="match status" value="1"/>
</dbReference>
<evidence type="ECO:0000256" key="9">
    <source>
        <dbReference type="SAM" id="MobiDB-lite"/>
    </source>
</evidence>
<dbReference type="GO" id="GO:0003677">
    <property type="term" value="F:DNA binding"/>
    <property type="evidence" value="ECO:0007669"/>
    <property type="project" value="InterPro"/>
</dbReference>
<keyword evidence="6" id="KW-0239">DNA-directed DNA polymerase</keyword>
<protein>
    <recommendedName>
        <fullName evidence="2">DNA polymerase III subunit delta</fullName>
        <ecNumber evidence="1">2.7.7.7</ecNumber>
    </recommendedName>
</protein>
<keyword evidence="3" id="KW-0808">Transferase</keyword>
<comment type="catalytic activity">
    <reaction evidence="8">
        <text>DNA(n) + a 2'-deoxyribonucleoside 5'-triphosphate = DNA(n+1) + diphosphate</text>
        <dbReference type="Rhea" id="RHEA:22508"/>
        <dbReference type="Rhea" id="RHEA-COMP:17339"/>
        <dbReference type="Rhea" id="RHEA-COMP:17340"/>
        <dbReference type="ChEBI" id="CHEBI:33019"/>
        <dbReference type="ChEBI" id="CHEBI:61560"/>
        <dbReference type="ChEBI" id="CHEBI:173112"/>
        <dbReference type="EC" id="2.7.7.7"/>
    </reaction>
</comment>
<evidence type="ECO:0000313" key="12">
    <source>
        <dbReference type="EMBL" id="CAB3393910.1"/>
    </source>
</evidence>
<keyword evidence="4" id="KW-0548">Nucleotidyltransferase</keyword>
<dbReference type="EMBL" id="LR792683">
    <property type="protein sequence ID" value="CAB3393910.1"/>
    <property type="molecule type" value="Genomic_DNA"/>
</dbReference>
<feature type="domain" description="DNA polymerase III delta subunit-like C-terminal" evidence="11">
    <location>
        <begin position="242"/>
        <end position="361"/>
    </location>
</feature>
<gene>
    <name evidence="12" type="ORF">COOX1_2150</name>
</gene>
<dbReference type="Gene3D" id="3.40.50.300">
    <property type="entry name" value="P-loop containing nucleotide triphosphate hydrolases"/>
    <property type="match status" value="1"/>
</dbReference>
<feature type="region of interest" description="Disordered" evidence="9">
    <location>
        <begin position="370"/>
        <end position="392"/>
    </location>
</feature>
<dbReference type="InterPro" id="IPR008921">
    <property type="entry name" value="DNA_pol3_clamp-load_cplx_C"/>
</dbReference>
<dbReference type="InterPro" id="IPR010372">
    <property type="entry name" value="DNA_pol3_delta_N"/>
</dbReference>
<feature type="domain" description="DNA polymerase III delta N-terminal" evidence="10">
    <location>
        <begin position="74"/>
        <end position="167"/>
    </location>
</feature>
<dbReference type="Gene3D" id="1.10.8.60">
    <property type="match status" value="1"/>
</dbReference>
<dbReference type="PANTHER" id="PTHR34388">
    <property type="entry name" value="DNA POLYMERASE III SUBUNIT DELTA"/>
    <property type="match status" value="1"/>
</dbReference>
<dbReference type="AlphaFoldDB" id="A0A6F9EAJ7"/>
<evidence type="ECO:0000256" key="4">
    <source>
        <dbReference type="ARBA" id="ARBA00022695"/>
    </source>
</evidence>
<dbReference type="Pfam" id="PF06144">
    <property type="entry name" value="DNA_pol3_delta"/>
    <property type="match status" value="1"/>
</dbReference>
<dbReference type="GO" id="GO:0006261">
    <property type="term" value="P:DNA-templated DNA replication"/>
    <property type="evidence" value="ECO:0007669"/>
    <property type="project" value="TreeGrafter"/>
</dbReference>
<dbReference type="SUPFAM" id="SSF48019">
    <property type="entry name" value="post-AAA+ oligomerization domain-like"/>
    <property type="match status" value="1"/>
</dbReference>
<evidence type="ECO:0000256" key="7">
    <source>
        <dbReference type="ARBA" id="ARBA00034754"/>
    </source>
</evidence>
<evidence type="ECO:0000256" key="2">
    <source>
        <dbReference type="ARBA" id="ARBA00017703"/>
    </source>
</evidence>
<dbReference type="GO" id="GO:0003887">
    <property type="term" value="F:DNA-directed DNA polymerase activity"/>
    <property type="evidence" value="ECO:0007669"/>
    <property type="project" value="UniProtKB-KW"/>
</dbReference>
<accession>A0A6F9EAJ7</accession>
<evidence type="ECO:0000256" key="5">
    <source>
        <dbReference type="ARBA" id="ARBA00022705"/>
    </source>
</evidence>
<comment type="similarity">
    <text evidence="7">Belongs to the DNA polymerase HolA subunit family.</text>
</comment>
<keyword evidence="5" id="KW-0235">DNA replication</keyword>